<feature type="binding site" evidence="9">
    <location>
        <begin position="86"/>
        <end position="93"/>
    </location>
    <ligand>
        <name>ATP</name>
        <dbReference type="ChEBI" id="CHEBI:30616"/>
    </ligand>
</feature>
<evidence type="ECO:0000313" key="14">
    <source>
        <dbReference type="EMBL" id="KAJ3224587.1"/>
    </source>
</evidence>
<evidence type="ECO:0000256" key="3">
    <source>
        <dbReference type="ARBA" id="ARBA00022701"/>
    </source>
</evidence>
<dbReference type="InterPro" id="IPR027640">
    <property type="entry name" value="Kinesin-like_fam"/>
</dbReference>
<keyword evidence="2" id="KW-0963">Cytoplasm</keyword>
<dbReference type="GO" id="GO:0005874">
    <property type="term" value="C:microtubule"/>
    <property type="evidence" value="ECO:0007669"/>
    <property type="project" value="UniProtKB-KW"/>
</dbReference>
<dbReference type="FunFam" id="3.40.850.10:FF:000031">
    <property type="entry name" value="Kinesin-like protein"/>
    <property type="match status" value="1"/>
</dbReference>
<keyword evidence="3 10" id="KW-0493">Microtubule</keyword>
<evidence type="ECO:0000256" key="1">
    <source>
        <dbReference type="ARBA" id="ARBA00004245"/>
    </source>
</evidence>
<dbReference type="PROSITE" id="PS00411">
    <property type="entry name" value="KINESIN_MOTOR_1"/>
    <property type="match status" value="1"/>
</dbReference>
<sequence length="960" mass="108019">MSNNIKVVCRFRPQNKREIAEGGVPITLFNDDMDTVKLDSKEFPGSYTFDKVFDWKTSQSQLFDYTSAATIADVMKGYNGTIFAYGQTGSGKTHTMMGDMENPEMQGLTPRLVQTIFDTILKAPDTLEFTVKVSFMEIYMEKVKDLLNPVNDNLPIHEEKSKGVYVKGLLEVFVGSVEEVYDAMKRGQENRVVAFTKMNAESSRSHSIFVLHVSQKNLTDGSTRVGKLSLVDLAGSEKIGKTGATGQTLEEAKKINKSLSALGMVINALTDGKSAHIPYRDSKLTRILQESLGGNSKTTLIINCSPSSFNEAETVGTLRFGMRAKTIANKAKVNAELSAGELKVMLKKAKIEISSLRDYAGSLEGELASWRTGASVSQSDWVPLQDHKKIASSKSTEIVESVEVAAKATVAATSLTNDEREEFLKRENELSDLLAEKEAELKKKSSDYLNLKEELTELKEKDGETSTENKALSTEVNDAKLQLEKALFDFKESSITIDSLKESNNELYKEIENLKKYISELESRPEYPTPSASPQPQQDKEQKKQERMAQMMAEFDPSNIILDKEQQMRETLSKLASMDDNTQPPTEAADIEQQHRDLHLIRIQLAQSQQHIQELTLKVKEHEEKSHHLAESKLELEEKLIGLESEYEQLLDRTIIEDEQHASVEMSTAIQDIKSKLEAQFNNKREVQEKEIEELHIALDKKEEENALEALNNANGTSVDGFKKDEEIDKLRKTMAQQLSEFDVMKKKLMRDLQDRCEKIVELELSLDETREQYTSLSSDPERFSKLESSLEETRKKYNTILSNSNSKAQQQKLAFMERNLEQLTNIQKQFVEQNSSLKKELSVSERKLAARNERIQNLETLLHEAQKKIEVQSAKFESQVSQLKSKLDVARSQTPSTSSWLYSSSKIAKPLRGGGATPLSGEDDVNSGSSEVEPLSAIKKNLSASTGKRSSWYVNLLKK</sequence>
<feature type="region of interest" description="Disordered" evidence="12">
    <location>
        <begin position="909"/>
        <end position="935"/>
    </location>
</feature>
<dbReference type="PANTHER" id="PTHR47968:SF75">
    <property type="entry name" value="CENTROMERE-ASSOCIATED PROTEIN E"/>
    <property type="match status" value="1"/>
</dbReference>
<dbReference type="CDD" id="cd01369">
    <property type="entry name" value="KISc_KHC_KIF5"/>
    <property type="match status" value="1"/>
</dbReference>
<dbReference type="Gene3D" id="3.40.850.10">
    <property type="entry name" value="Kinesin motor domain"/>
    <property type="match status" value="1"/>
</dbReference>
<dbReference type="InterPro" id="IPR059182">
    <property type="entry name" value="Khc_C"/>
</dbReference>
<feature type="domain" description="Kinesin motor" evidence="13">
    <location>
        <begin position="4"/>
        <end position="327"/>
    </location>
</feature>
<dbReference type="PROSITE" id="PS50067">
    <property type="entry name" value="KINESIN_MOTOR_2"/>
    <property type="match status" value="1"/>
</dbReference>
<keyword evidence="8" id="KW-0206">Cytoskeleton</keyword>
<evidence type="ECO:0000256" key="5">
    <source>
        <dbReference type="ARBA" id="ARBA00022840"/>
    </source>
</evidence>
<comment type="similarity">
    <text evidence="9 10">Belongs to the TRAFAC class myosin-kinesin ATPase superfamily. Kinesin family.</text>
</comment>
<dbReference type="CDD" id="cd23649">
    <property type="entry name" value="Khc_CBD_cc"/>
    <property type="match status" value="1"/>
</dbReference>
<dbReference type="GO" id="GO:0003777">
    <property type="term" value="F:microtubule motor activity"/>
    <property type="evidence" value="ECO:0007669"/>
    <property type="project" value="InterPro"/>
</dbReference>
<evidence type="ECO:0000256" key="12">
    <source>
        <dbReference type="SAM" id="MobiDB-lite"/>
    </source>
</evidence>
<evidence type="ECO:0000256" key="7">
    <source>
        <dbReference type="ARBA" id="ARBA00023175"/>
    </source>
</evidence>
<dbReference type="Pfam" id="PF00225">
    <property type="entry name" value="Kinesin"/>
    <property type="match status" value="1"/>
</dbReference>
<proteinExistence type="inferred from homology"/>
<name>A0AAD5XXU2_9FUNG</name>
<feature type="compositionally biased region" description="Basic and acidic residues" evidence="12">
    <location>
        <begin position="538"/>
        <end position="547"/>
    </location>
</feature>
<accession>A0AAD5XXU2</accession>
<comment type="caution">
    <text evidence="14">The sequence shown here is derived from an EMBL/GenBank/DDBJ whole genome shotgun (WGS) entry which is preliminary data.</text>
</comment>
<dbReference type="GO" id="GO:0008017">
    <property type="term" value="F:microtubule binding"/>
    <property type="evidence" value="ECO:0007669"/>
    <property type="project" value="InterPro"/>
</dbReference>
<dbReference type="InterPro" id="IPR036961">
    <property type="entry name" value="Kinesin_motor_dom_sf"/>
</dbReference>
<evidence type="ECO:0000313" key="15">
    <source>
        <dbReference type="Proteomes" id="UP001211065"/>
    </source>
</evidence>
<gene>
    <name evidence="14" type="ORF">HK099_008196</name>
</gene>
<keyword evidence="6 11" id="KW-0175">Coiled coil</keyword>
<feature type="coiled-coil region" evidence="11">
    <location>
        <begin position="807"/>
        <end position="894"/>
    </location>
</feature>
<dbReference type="AlphaFoldDB" id="A0AAD5XXU2"/>
<evidence type="ECO:0000256" key="2">
    <source>
        <dbReference type="ARBA" id="ARBA00022490"/>
    </source>
</evidence>
<keyword evidence="5 9" id="KW-0067">ATP-binding</keyword>
<comment type="subcellular location">
    <subcellularLocation>
        <location evidence="1">Cytoplasm</location>
        <location evidence="1">Cytoskeleton</location>
    </subcellularLocation>
</comment>
<dbReference type="PANTHER" id="PTHR47968">
    <property type="entry name" value="CENTROMERE PROTEIN E"/>
    <property type="match status" value="1"/>
</dbReference>
<feature type="coiled-coil region" evidence="11">
    <location>
        <begin position="420"/>
        <end position="461"/>
    </location>
</feature>
<dbReference type="GO" id="GO:0005524">
    <property type="term" value="F:ATP binding"/>
    <property type="evidence" value="ECO:0007669"/>
    <property type="project" value="UniProtKB-UniRule"/>
</dbReference>
<evidence type="ECO:0000256" key="10">
    <source>
        <dbReference type="RuleBase" id="RU000394"/>
    </source>
</evidence>
<feature type="coiled-coil region" evidence="11">
    <location>
        <begin position="605"/>
        <end position="705"/>
    </location>
</feature>
<feature type="region of interest" description="Disordered" evidence="12">
    <location>
        <begin position="523"/>
        <end position="548"/>
    </location>
</feature>
<dbReference type="InterPro" id="IPR001752">
    <property type="entry name" value="Kinesin_motor_dom"/>
</dbReference>
<dbReference type="InterPro" id="IPR019821">
    <property type="entry name" value="Kinesin_motor_CS"/>
</dbReference>
<keyword evidence="15" id="KW-1185">Reference proteome</keyword>
<evidence type="ECO:0000259" key="13">
    <source>
        <dbReference type="PROSITE" id="PS50067"/>
    </source>
</evidence>
<keyword evidence="7 9" id="KW-0505">Motor protein</keyword>
<keyword evidence="4 9" id="KW-0547">Nucleotide-binding</keyword>
<evidence type="ECO:0000256" key="9">
    <source>
        <dbReference type="PROSITE-ProRule" id="PRU00283"/>
    </source>
</evidence>
<dbReference type="SUPFAM" id="SSF52540">
    <property type="entry name" value="P-loop containing nucleoside triphosphate hydrolases"/>
    <property type="match status" value="1"/>
</dbReference>
<dbReference type="GO" id="GO:0007018">
    <property type="term" value="P:microtubule-based movement"/>
    <property type="evidence" value="ECO:0007669"/>
    <property type="project" value="InterPro"/>
</dbReference>
<evidence type="ECO:0000256" key="8">
    <source>
        <dbReference type="ARBA" id="ARBA00023212"/>
    </source>
</evidence>
<dbReference type="Proteomes" id="UP001211065">
    <property type="component" value="Unassembled WGS sequence"/>
</dbReference>
<organism evidence="14 15">
    <name type="scientific">Clydaea vesicula</name>
    <dbReference type="NCBI Taxonomy" id="447962"/>
    <lineage>
        <taxon>Eukaryota</taxon>
        <taxon>Fungi</taxon>
        <taxon>Fungi incertae sedis</taxon>
        <taxon>Chytridiomycota</taxon>
        <taxon>Chytridiomycota incertae sedis</taxon>
        <taxon>Chytridiomycetes</taxon>
        <taxon>Lobulomycetales</taxon>
        <taxon>Lobulomycetaceae</taxon>
        <taxon>Clydaea</taxon>
    </lineage>
</organism>
<dbReference type="PRINTS" id="PR00380">
    <property type="entry name" value="KINESINHEAVY"/>
</dbReference>
<reference evidence="14" key="1">
    <citation type="submission" date="2020-05" db="EMBL/GenBank/DDBJ databases">
        <title>Phylogenomic resolution of chytrid fungi.</title>
        <authorList>
            <person name="Stajich J.E."/>
            <person name="Amses K."/>
            <person name="Simmons R."/>
            <person name="Seto K."/>
            <person name="Myers J."/>
            <person name="Bonds A."/>
            <person name="Quandt C.A."/>
            <person name="Barry K."/>
            <person name="Liu P."/>
            <person name="Grigoriev I."/>
            <person name="Longcore J.E."/>
            <person name="James T.Y."/>
        </authorList>
    </citation>
    <scope>NUCLEOTIDE SEQUENCE</scope>
    <source>
        <strain evidence="14">JEL0476</strain>
    </source>
</reference>
<protein>
    <recommendedName>
        <fullName evidence="10">Kinesin-like protein</fullName>
    </recommendedName>
</protein>
<evidence type="ECO:0000256" key="4">
    <source>
        <dbReference type="ARBA" id="ARBA00022741"/>
    </source>
</evidence>
<dbReference type="InterPro" id="IPR027417">
    <property type="entry name" value="P-loop_NTPase"/>
</dbReference>
<evidence type="ECO:0000256" key="6">
    <source>
        <dbReference type="ARBA" id="ARBA00023054"/>
    </source>
</evidence>
<dbReference type="EMBL" id="JADGJW010000088">
    <property type="protein sequence ID" value="KAJ3224587.1"/>
    <property type="molecule type" value="Genomic_DNA"/>
</dbReference>
<evidence type="ECO:0000256" key="11">
    <source>
        <dbReference type="SAM" id="Coils"/>
    </source>
</evidence>
<dbReference type="SMART" id="SM00129">
    <property type="entry name" value="KISc"/>
    <property type="match status" value="1"/>
</dbReference>